<dbReference type="PANTHER" id="PTHR37419:SF1">
    <property type="entry name" value="SERINE_THREONINE-PROTEIN KINASE TOXIN HIPA"/>
    <property type="match status" value="1"/>
</dbReference>
<dbReference type="AlphaFoldDB" id="A0A246FJB2"/>
<evidence type="ECO:0000256" key="2">
    <source>
        <dbReference type="ARBA" id="ARBA00022679"/>
    </source>
</evidence>
<accession>A0A246FJB2</accession>
<dbReference type="OrthoDB" id="9805913at2"/>
<evidence type="ECO:0000313" key="6">
    <source>
        <dbReference type="Proteomes" id="UP000197277"/>
    </source>
</evidence>
<comment type="caution">
    <text evidence="5">The sequence shown here is derived from an EMBL/GenBank/DDBJ whole genome shotgun (WGS) entry which is preliminary data.</text>
</comment>
<protein>
    <submittedName>
        <fullName evidence="5">Toxin HipA</fullName>
    </submittedName>
</protein>
<gene>
    <name evidence="5" type="ORF">CDA63_17950</name>
</gene>
<dbReference type="EMBL" id="NIRR01000047">
    <property type="protein sequence ID" value="OWP61705.1"/>
    <property type="molecule type" value="Genomic_DNA"/>
</dbReference>
<keyword evidence="3" id="KW-0418">Kinase</keyword>
<dbReference type="Proteomes" id="UP000197277">
    <property type="component" value="Unassembled WGS sequence"/>
</dbReference>
<organism evidence="5 6">
    <name type="scientific">Hymenobacter amundsenii</name>
    <dbReference type="NCBI Taxonomy" id="2006685"/>
    <lineage>
        <taxon>Bacteria</taxon>
        <taxon>Pseudomonadati</taxon>
        <taxon>Bacteroidota</taxon>
        <taxon>Cytophagia</taxon>
        <taxon>Cytophagales</taxon>
        <taxon>Hymenobacteraceae</taxon>
        <taxon>Hymenobacter</taxon>
    </lineage>
</organism>
<keyword evidence="2" id="KW-0808">Transferase</keyword>
<dbReference type="Gene3D" id="1.10.1070.20">
    <property type="match status" value="1"/>
</dbReference>
<proteinExistence type="inferred from homology"/>
<reference evidence="5 6" key="1">
    <citation type="submission" date="2017-06" db="EMBL/GenBank/DDBJ databases">
        <title>Hymenobacter amundsenii sp. nov. isolated from regoliths in Antarctica.</title>
        <authorList>
            <person name="Sedlacek I."/>
            <person name="Kralova S."/>
            <person name="Pantucek R."/>
            <person name="Svec P."/>
            <person name="Holochova P."/>
            <person name="Stankova E."/>
            <person name="Vrbovska V."/>
            <person name="Busse H.-J."/>
        </authorList>
    </citation>
    <scope>NUCLEOTIDE SEQUENCE [LARGE SCALE GENOMIC DNA]</scope>
    <source>
        <strain evidence="5 6">CCM 8682</strain>
    </source>
</reference>
<dbReference type="PANTHER" id="PTHR37419">
    <property type="entry name" value="SERINE/THREONINE-PROTEIN KINASE TOXIN HIPA"/>
    <property type="match status" value="1"/>
</dbReference>
<feature type="domain" description="HipA-like C-terminal" evidence="4">
    <location>
        <begin position="56"/>
        <end position="287"/>
    </location>
</feature>
<dbReference type="InterPro" id="IPR012893">
    <property type="entry name" value="HipA-like_C"/>
</dbReference>
<dbReference type="Pfam" id="PF07804">
    <property type="entry name" value="HipA_C"/>
    <property type="match status" value="1"/>
</dbReference>
<evidence type="ECO:0000256" key="3">
    <source>
        <dbReference type="ARBA" id="ARBA00022777"/>
    </source>
</evidence>
<evidence type="ECO:0000259" key="4">
    <source>
        <dbReference type="Pfam" id="PF07804"/>
    </source>
</evidence>
<comment type="similarity">
    <text evidence="1">Belongs to the HipA Ser/Thr kinase family.</text>
</comment>
<dbReference type="InterPro" id="IPR052028">
    <property type="entry name" value="HipA_Ser/Thr_kinase"/>
</dbReference>
<evidence type="ECO:0000313" key="5">
    <source>
        <dbReference type="EMBL" id="OWP61705.1"/>
    </source>
</evidence>
<dbReference type="GO" id="GO:0005829">
    <property type="term" value="C:cytosol"/>
    <property type="evidence" value="ECO:0007669"/>
    <property type="project" value="TreeGrafter"/>
</dbReference>
<name>A0A246FJB2_9BACT</name>
<dbReference type="GO" id="GO:0004674">
    <property type="term" value="F:protein serine/threonine kinase activity"/>
    <property type="evidence" value="ECO:0007669"/>
    <property type="project" value="TreeGrafter"/>
</dbReference>
<evidence type="ECO:0000256" key="1">
    <source>
        <dbReference type="ARBA" id="ARBA00010164"/>
    </source>
</evidence>
<keyword evidence="6" id="KW-1185">Reference proteome</keyword>
<sequence>MSRCLYCYQPLPAGDERAYHPGCSRKLFGRAVAPAFPYSEAELLSLAEEVVRQHITVTGVQPKLSLSLAPAATATGQPSRFTIVGALGGEYILKPPTTHYPHLPEVEDLTMHLARLAGLATVPHGLLRLQGDALAYVTRRIDRQKGHKLAMEDMCQLTERLTENKYDGSHEQVAKALLKYSANPGLDVVNFYELVLFCFLTGNADMHLKNFSLLHTPGLGYGLAPAYDLVATVLVNPADTEELALTLNGKKKRLRQVDFRQATQRAGIDEKVVTRMFTRFAEAKSAWHTFITGSFVPEQLQEQFHTLLDQRFAQWQLL</sequence>